<sequence length="225" mass="26109">MSWTQRNPQAEHDFAPFCHYADLGYDFDMYESLQIPWSTDNPGIAEQKYRQGGFVKTKGTIFLLPPSESTLRETFNDPPRPKTRMSAGAVALCKHFERGRSSAEHNQPHPFWKLPTGSNENKTETARQILDDMLAHAPWRNVMLLHRGVAVYEIRNRLGYGMRWTLEIVEEVEIGEKRMEMERRGELDGQPDTEDLDKEWRIVKTTFRGFLEPIAAMDHELEQGD</sequence>
<dbReference type="PANTHER" id="PTHR34204">
    <property type="entry name" value="RNA-BINDING ASCH DOMAIN PROTEIN"/>
    <property type="match status" value="1"/>
</dbReference>
<protein>
    <submittedName>
        <fullName evidence="2">Uncharacterized protein</fullName>
    </submittedName>
</protein>
<dbReference type="Proteomes" id="UP000288859">
    <property type="component" value="Unassembled WGS sequence"/>
</dbReference>
<organism evidence="2 3">
    <name type="scientific">Exophiala mesophila</name>
    <name type="common">Black yeast-like fungus</name>
    <dbReference type="NCBI Taxonomy" id="212818"/>
    <lineage>
        <taxon>Eukaryota</taxon>
        <taxon>Fungi</taxon>
        <taxon>Dikarya</taxon>
        <taxon>Ascomycota</taxon>
        <taxon>Pezizomycotina</taxon>
        <taxon>Eurotiomycetes</taxon>
        <taxon>Chaetothyriomycetidae</taxon>
        <taxon>Chaetothyriales</taxon>
        <taxon>Herpotrichiellaceae</taxon>
        <taxon>Exophiala</taxon>
    </lineage>
</organism>
<feature type="region of interest" description="Disordered" evidence="1">
    <location>
        <begin position="101"/>
        <end position="120"/>
    </location>
</feature>
<dbReference type="VEuPathDB" id="FungiDB:PV10_02618"/>
<evidence type="ECO:0000313" key="3">
    <source>
        <dbReference type="Proteomes" id="UP000288859"/>
    </source>
</evidence>
<accession>A0A438MU24</accession>
<evidence type="ECO:0000313" key="2">
    <source>
        <dbReference type="EMBL" id="RVX66545.1"/>
    </source>
</evidence>
<dbReference type="OrthoDB" id="112749at2759"/>
<proteinExistence type="predicted"/>
<evidence type="ECO:0000256" key="1">
    <source>
        <dbReference type="SAM" id="MobiDB-lite"/>
    </source>
</evidence>
<dbReference type="EMBL" id="NAJM01000059">
    <property type="protein sequence ID" value="RVX66545.1"/>
    <property type="molecule type" value="Genomic_DNA"/>
</dbReference>
<name>A0A438MU24_EXOME</name>
<comment type="caution">
    <text evidence="2">The sequence shown here is derived from an EMBL/GenBank/DDBJ whole genome shotgun (WGS) entry which is preliminary data.</text>
</comment>
<dbReference type="PANTHER" id="PTHR34204:SF2">
    <property type="entry name" value="RNA-BINDING ASCH DOMAIN PROTEIN"/>
    <property type="match status" value="1"/>
</dbReference>
<dbReference type="AlphaFoldDB" id="A0A438MU24"/>
<reference evidence="2 3" key="1">
    <citation type="submission" date="2017-03" db="EMBL/GenBank/DDBJ databases">
        <title>Genomes of endolithic fungi from Antarctica.</title>
        <authorList>
            <person name="Coleine C."/>
            <person name="Masonjones S."/>
            <person name="Stajich J.E."/>
        </authorList>
    </citation>
    <scope>NUCLEOTIDE SEQUENCE [LARGE SCALE GENOMIC DNA]</scope>
    <source>
        <strain evidence="2 3">CCFEE 6314</strain>
    </source>
</reference>
<gene>
    <name evidence="2" type="ORF">B0A52_09421</name>
</gene>